<feature type="chain" id="PRO_5002666031" description="LTD domain-containing protein" evidence="2">
    <location>
        <begin position="23"/>
        <end position="877"/>
    </location>
</feature>
<name>A4CEG4_9GAMM</name>
<gene>
    <name evidence="4" type="ORF">PTD2_10358</name>
</gene>
<dbReference type="OrthoDB" id="9800417at2"/>
<dbReference type="InterPro" id="IPR036415">
    <property type="entry name" value="Lamin_tail_dom_sf"/>
</dbReference>
<dbReference type="eggNOG" id="COG1404">
    <property type="taxonomic scope" value="Bacteria"/>
</dbReference>
<evidence type="ECO:0000313" key="4">
    <source>
        <dbReference type="EMBL" id="EAR26976.1"/>
    </source>
</evidence>
<dbReference type="Proteomes" id="UP000006201">
    <property type="component" value="Unassembled WGS sequence"/>
</dbReference>
<dbReference type="NCBIfam" id="NF033681">
    <property type="entry name" value="ExeM_NucH_DNase"/>
    <property type="match status" value="1"/>
</dbReference>
<proteinExistence type="predicted"/>
<dbReference type="RefSeq" id="WP_009839219.1">
    <property type="nucleotide sequence ID" value="NZ_AAOH01000008.1"/>
</dbReference>
<dbReference type="FunFam" id="3.60.10.10:FF:000072">
    <property type="entry name" value="Extracellular nuclease"/>
    <property type="match status" value="1"/>
</dbReference>
<evidence type="ECO:0000256" key="2">
    <source>
        <dbReference type="SAM" id="SignalP"/>
    </source>
</evidence>
<dbReference type="InterPro" id="IPR001322">
    <property type="entry name" value="Lamin_tail_dom"/>
</dbReference>
<sequence length="877" mass="94601">MSKLKLAPLAAFIAATVAPLHAEIFISEYVEGSSNNKAIELYNSGDSAISLADYQLKYFFNGATTAGRTITLSGDIAAKGTFVIAHSSGVSELLALANMTEGGSWFNGDDAITLEKAGVIVDSFGQIGFDPGSNWNNNGVASSDRSLRRKDSISSGRPDASTEFVIDAEWENFAKDDFSGLGQHAGGNGGTDPVDPVEPLTCGNDVSRIHAIQGAGNDSPLVGQVVEVEAVVTADFQGADQLKGFFIQETVNNTDLDPLTSEGIFVAYTADDVNVGDLVRIRATVKETYNETQLNTVTALALCGTAEVPAATQISLPVNSLTDLEAFEGMSVALNQPLFVADNYGLGRFGELKLATERLYQSTQIATPGDAAKAVQAANLLKVITLDDASNVQNSDPIAYPSPALDAYNSLRAGDQVTGLAGILSYSFSQYRIQPTVTPTFVASNPRPEIIDLPEVGDLRIASFNVLNYFNGDGQGAGFPTSRGADSLAEFERQRDKIITAILALDADVIGLMEMENDGFGPQSAVQDLVNGLNAVAGENQFAFVDFNAEQVGTDQIMSAMIYRTNRVEQVGQAAFTTAEPFDYGNRPPMMQSFKDLSHDEVFSVVVAHLRSKGSCSKATDGDVDSGDGQGCWNATRVNAVNQLTQWIATTPTNVADSDVVILGDMNAYAMEDPITTYEANGFINLKKAIHGNTYDYSYIYQGLMGSLDHALASSTMAEKVTGITDWHINADEPIILDYNLEYKTEQQKTSLYASNAYRASDHDPIIIEVKTKAEPTVFEGEITGLTGWFWWNNYQIDLPAGFDNLTISISGGRGEADLYVRQGQQPGFFKYDCRPYVWGTNESCHFDAPAEGKWFVRTRGFLPYADVKLSYKATKN</sequence>
<protein>
    <recommendedName>
        <fullName evidence="3">LTD domain-containing protein</fullName>
    </recommendedName>
</protein>
<dbReference type="SUPFAM" id="SSF74853">
    <property type="entry name" value="Lamin A/C globular tail domain"/>
    <property type="match status" value="1"/>
</dbReference>
<dbReference type="eggNOG" id="COG2374">
    <property type="taxonomic scope" value="Bacteria"/>
</dbReference>
<dbReference type="CDD" id="cd04486">
    <property type="entry name" value="YhcR_OBF_like"/>
    <property type="match status" value="1"/>
</dbReference>
<dbReference type="CDD" id="cd10283">
    <property type="entry name" value="MnuA_DNase1-like"/>
    <property type="match status" value="1"/>
</dbReference>
<feature type="signal peptide" evidence="2">
    <location>
        <begin position="1"/>
        <end position="22"/>
    </location>
</feature>
<keyword evidence="5" id="KW-1185">Reference proteome</keyword>
<keyword evidence="2" id="KW-0732">Signal</keyword>
<evidence type="ECO:0000256" key="1">
    <source>
        <dbReference type="SAM" id="MobiDB-lite"/>
    </source>
</evidence>
<dbReference type="Pfam" id="PF04151">
    <property type="entry name" value="PPC"/>
    <property type="match status" value="1"/>
</dbReference>
<dbReference type="Gene3D" id="2.60.120.380">
    <property type="match status" value="1"/>
</dbReference>
<feature type="region of interest" description="Disordered" evidence="1">
    <location>
        <begin position="139"/>
        <end position="160"/>
    </location>
</feature>
<dbReference type="SUPFAM" id="SSF56219">
    <property type="entry name" value="DNase I-like"/>
    <property type="match status" value="1"/>
</dbReference>
<dbReference type="InterPro" id="IPR047971">
    <property type="entry name" value="ExeM-like"/>
</dbReference>
<comment type="caution">
    <text evidence="4">The sequence shown here is derived from an EMBL/GenBank/DDBJ whole genome shotgun (WGS) entry which is preliminary data.</text>
</comment>
<dbReference type="PANTHER" id="PTHR42834">
    <property type="entry name" value="ENDONUCLEASE/EXONUCLEASE/PHOSPHATASE FAMILY PROTEIN (AFU_ORTHOLOGUE AFUA_3G09210)"/>
    <property type="match status" value="1"/>
</dbReference>
<dbReference type="STRING" id="87626.PTD2_10358"/>
<evidence type="ECO:0000313" key="5">
    <source>
        <dbReference type="Proteomes" id="UP000006201"/>
    </source>
</evidence>
<dbReference type="Pfam" id="PF03372">
    <property type="entry name" value="Exo_endo_phos"/>
    <property type="match status" value="1"/>
</dbReference>
<accession>A4CEG4</accession>
<evidence type="ECO:0000259" key="3">
    <source>
        <dbReference type="PROSITE" id="PS51841"/>
    </source>
</evidence>
<dbReference type="PANTHER" id="PTHR42834:SF1">
    <property type="entry name" value="ENDONUCLEASE_EXONUCLEASE_PHOSPHATASE FAMILY PROTEIN (AFU_ORTHOLOGUE AFUA_3G09210)"/>
    <property type="match status" value="1"/>
</dbReference>
<dbReference type="InterPro" id="IPR036691">
    <property type="entry name" value="Endo/exonu/phosph_ase_sf"/>
</dbReference>
<dbReference type="EMBL" id="AAOH01000008">
    <property type="protein sequence ID" value="EAR26976.1"/>
    <property type="molecule type" value="Genomic_DNA"/>
</dbReference>
<dbReference type="HOGENOM" id="CLU_006338_0_1_6"/>
<feature type="domain" description="LTD" evidence="3">
    <location>
        <begin position="16"/>
        <end position="128"/>
    </location>
</feature>
<dbReference type="AlphaFoldDB" id="A4CEG4"/>
<dbReference type="GO" id="GO:0003824">
    <property type="term" value="F:catalytic activity"/>
    <property type="evidence" value="ECO:0007669"/>
    <property type="project" value="InterPro"/>
</dbReference>
<dbReference type="InterPro" id="IPR007280">
    <property type="entry name" value="Peptidase_C_arc/bac"/>
</dbReference>
<dbReference type="Gene3D" id="3.60.10.10">
    <property type="entry name" value="Endonuclease/exonuclease/phosphatase"/>
    <property type="match status" value="1"/>
</dbReference>
<dbReference type="Pfam" id="PF00932">
    <property type="entry name" value="LTD"/>
    <property type="match status" value="1"/>
</dbReference>
<dbReference type="PROSITE" id="PS51841">
    <property type="entry name" value="LTD"/>
    <property type="match status" value="1"/>
</dbReference>
<organism evidence="4 5">
    <name type="scientific">Pseudoalteromonas tunicata D2</name>
    <dbReference type="NCBI Taxonomy" id="87626"/>
    <lineage>
        <taxon>Bacteria</taxon>
        <taxon>Pseudomonadati</taxon>
        <taxon>Pseudomonadota</taxon>
        <taxon>Gammaproteobacteria</taxon>
        <taxon>Alteromonadales</taxon>
        <taxon>Pseudoalteromonadaceae</taxon>
        <taxon>Pseudoalteromonas</taxon>
    </lineage>
</organism>
<dbReference type="InterPro" id="IPR005135">
    <property type="entry name" value="Endo/exonuclease/phosphatase"/>
</dbReference>
<reference evidence="4 5" key="1">
    <citation type="submission" date="2006-02" db="EMBL/GenBank/DDBJ databases">
        <authorList>
            <person name="Moran M.A."/>
            <person name="Kjelleberg S."/>
            <person name="Egan S."/>
            <person name="Saunders N."/>
            <person name="Thomas T."/>
            <person name="Ferriera S."/>
            <person name="Johnson J."/>
            <person name="Kravitz S."/>
            <person name="Halpern A."/>
            <person name="Remington K."/>
            <person name="Beeson K."/>
            <person name="Tran B."/>
            <person name="Rogers Y.-H."/>
            <person name="Friedman R."/>
            <person name="Venter J.C."/>
        </authorList>
    </citation>
    <scope>NUCLEOTIDE SEQUENCE [LARGE SCALE GENOMIC DNA]</scope>
    <source>
        <strain evidence="4 5">D2</strain>
    </source>
</reference>